<keyword evidence="1" id="KW-0433">Leucine-rich repeat</keyword>
<reference evidence="4 5" key="1">
    <citation type="journal article" date="2021" name="DNA Res.">
        <title>Genome analysis of Candida subhashii reveals its hybrid nature and dual mitochondrial genome conformations.</title>
        <authorList>
            <person name="Mixao V."/>
            <person name="Hegedusova E."/>
            <person name="Saus E."/>
            <person name="Pryszcz L.P."/>
            <person name="Cillingova A."/>
            <person name="Nosek J."/>
            <person name="Gabaldon T."/>
        </authorList>
    </citation>
    <scope>NUCLEOTIDE SEQUENCE [LARGE SCALE GENOMIC DNA]</scope>
    <source>
        <strain evidence="4 5">CBS 10753</strain>
    </source>
</reference>
<feature type="compositionally biased region" description="Polar residues" evidence="3">
    <location>
        <begin position="422"/>
        <end position="440"/>
    </location>
</feature>
<proteinExistence type="predicted"/>
<feature type="region of interest" description="Disordered" evidence="3">
    <location>
        <begin position="685"/>
        <end position="708"/>
    </location>
</feature>
<feature type="region of interest" description="Disordered" evidence="3">
    <location>
        <begin position="484"/>
        <end position="506"/>
    </location>
</feature>
<feature type="region of interest" description="Disordered" evidence="3">
    <location>
        <begin position="422"/>
        <end position="448"/>
    </location>
</feature>
<feature type="region of interest" description="Disordered" evidence="3">
    <location>
        <begin position="555"/>
        <end position="603"/>
    </location>
</feature>
<dbReference type="SMART" id="SM00369">
    <property type="entry name" value="LRR_TYP"/>
    <property type="match status" value="6"/>
</dbReference>
<dbReference type="InterPro" id="IPR001611">
    <property type="entry name" value="Leu-rich_rpt"/>
</dbReference>
<gene>
    <name evidence="4" type="ORF">J8A68_000711</name>
</gene>
<feature type="region of interest" description="Disordered" evidence="3">
    <location>
        <begin position="755"/>
        <end position="787"/>
    </location>
</feature>
<dbReference type="GeneID" id="73467512"/>
<feature type="compositionally biased region" description="Acidic residues" evidence="3">
    <location>
        <begin position="578"/>
        <end position="588"/>
    </location>
</feature>
<protein>
    <submittedName>
        <fullName evidence="4">NUD1</fullName>
    </submittedName>
</protein>
<dbReference type="GO" id="GO:0035591">
    <property type="term" value="F:signaling adaptor activity"/>
    <property type="evidence" value="ECO:0007669"/>
    <property type="project" value="TreeGrafter"/>
</dbReference>
<evidence type="ECO:0000313" key="5">
    <source>
        <dbReference type="Proteomes" id="UP000694255"/>
    </source>
</evidence>
<feature type="compositionally biased region" description="Low complexity" evidence="3">
    <location>
        <begin position="179"/>
        <end position="202"/>
    </location>
</feature>
<dbReference type="RefSeq" id="XP_049265923.1">
    <property type="nucleotide sequence ID" value="XM_049410415.1"/>
</dbReference>
<feature type="compositionally biased region" description="Basic and acidic residues" evidence="3">
    <location>
        <begin position="41"/>
        <end position="51"/>
    </location>
</feature>
<organism evidence="4 5">
    <name type="scientific">[Candida] subhashii</name>
    <dbReference type="NCBI Taxonomy" id="561895"/>
    <lineage>
        <taxon>Eukaryota</taxon>
        <taxon>Fungi</taxon>
        <taxon>Dikarya</taxon>
        <taxon>Ascomycota</taxon>
        <taxon>Saccharomycotina</taxon>
        <taxon>Pichiomycetes</taxon>
        <taxon>Debaryomycetaceae</taxon>
        <taxon>Spathaspora</taxon>
    </lineage>
</organism>
<feature type="compositionally biased region" description="Polar residues" evidence="3">
    <location>
        <begin position="207"/>
        <end position="223"/>
    </location>
</feature>
<feature type="compositionally biased region" description="Polar residues" evidence="3">
    <location>
        <begin position="685"/>
        <end position="697"/>
    </location>
</feature>
<evidence type="ECO:0000313" key="4">
    <source>
        <dbReference type="EMBL" id="KAG7665691.1"/>
    </source>
</evidence>
<feature type="region of interest" description="Disordered" evidence="3">
    <location>
        <begin position="331"/>
        <end position="350"/>
    </location>
</feature>
<evidence type="ECO:0000256" key="1">
    <source>
        <dbReference type="ARBA" id="ARBA00022614"/>
    </source>
</evidence>
<feature type="region of interest" description="Disordered" evidence="3">
    <location>
        <begin position="36"/>
        <end position="59"/>
    </location>
</feature>
<keyword evidence="2" id="KW-0677">Repeat</keyword>
<accession>A0A8J5QJ70</accession>
<evidence type="ECO:0000256" key="2">
    <source>
        <dbReference type="ARBA" id="ARBA00022737"/>
    </source>
</evidence>
<name>A0A8J5QJ70_9ASCO</name>
<dbReference type="OrthoDB" id="7451790at2759"/>
<sequence length="1302" mass="147891">MTTRVVSEAPSSVVSMGGMDINTFIQETKLSDVASYPQTNKSDHSVNHITDENTPTSATDRVETMEKQNEFTHPSNNGHLLQVIPEYPTNNSEPTNLSILDQSSPEHIKPSNGGYQNHLKYIPNHDFSGNRSSMFVERTFDSPGPSVPNTFQYKSHPNAKTKNSLIAMVSDDETTSEHSQSQYQQQQNQLLQQQLQRQNSQQEENENTPPFKTSTIQKPNSGATPPWMPDGLHDKWPTQNTDEFKYSVDGPPKPIGESEFNSSVRITKRSSQPQFSSFNFDKELGSINTIIHHSQLQSAETPAWKRVNNEYNQNSKPVNNMQNIFHTMDSHDESNNNHNNKSLSTTTNISTPMITKQMSIPKELSQENSTQLENILEQDKSRTPARSNNPESPLKLYHAQYDTYTKERLNGVLEQLQGKSNMNTPINEVKNNPSRPSSTNKNEENHPLGIKNFVKSGAYNEDFYKKNADNVFKNIKRRGFTLSNSTNFNESKLGSQTTATSTPKTNKLISHIEDEVGSENEYASYTSGFESLGNDDGDIKKIDDSDNMSKNYTSYTKESIDHTESPYQSSHSGSEYTFDGEDDNNEENSLEKNEQSVNAKEHNGAKLDFYRYTKSRLKSPHKPIDSKVQEKVRIFNTHAQEENKVLRADILSPMAEQNSTAFDLQDKDATYEEIIRWKNASQLRLAQSNSQPNQKSNVIKGRLMPDENLPTEYGNMILDDKEHKWKLKSNITNNENKSLNTLESIEDLTTNSKFIRNTDDDASPNGGHPDQSILKKGPSWTSKRRNSNNKLEVSFHLPSESEEKTSPVGIDVTRMSQLDADFTFSQSNSKLISIINEIFESANASGISWEHVNEISLAQCNLNNVKDLDQLLPNLRSLDLSRNEIRYLTGIPPGIFALDLSENEIDDMTSFGRLFDLQGLNLSGNAFTQVSNLRECMHLTTLNLSQNNINNLDGIGGLVHLIDLDLSGNRLSGHLNFQMFDLPKLATLYLDENKLEVVSGLENLPELRVLYLEENNLTELTSGYHKNLKKLSVKFNNLQSLDLESFPCLRYLRIDGNRNLHNLNWINELKKIEEVSCKAMAPQILDSLFSAVPDVKVLDLSGNIQLSQALPTIKFRYVSKLTLSAINLTSIPQEFHHVFPNVQDLNLNFNKLHDISGLANLRLRKCCLVSNNIERLQHITDSLYPSRRSLISLDVRLNTMNTEFYPYMFSPDEVNGINLETVDDIENFSIHYHSLKKSGDWNERDRKFCSGYTLGRRELYEQSLILCFYRLVKLDGNEITQEKRAYLRELAKQRRSSAETNM</sequence>
<feature type="compositionally biased region" description="Polar residues" evidence="3">
    <location>
        <begin position="565"/>
        <end position="575"/>
    </location>
</feature>
<dbReference type="PROSITE" id="PS51450">
    <property type="entry name" value="LRR"/>
    <property type="match status" value="5"/>
</dbReference>
<dbReference type="PANTHER" id="PTHR47566:SF1">
    <property type="entry name" value="PROTEIN NUD1"/>
    <property type="match status" value="1"/>
</dbReference>
<evidence type="ECO:0000256" key="3">
    <source>
        <dbReference type="SAM" id="MobiDB-lite"/>
    </source>
</evidence>
<dbReference type="SMART" id="SM00365">
    <property type="entry name" value="LRR_SD22"/>
    <property type="match status" value="6"/>
</dbReference>
<keyword evidence="5" id="KW-1185">Reference proteome</keyword>
<feature type="compositionally biased region" description="Basic and acidic residues" evidence="3">
    <location>
        <begin position="589"/>
        <end position="603"/>
    </location>
</feature>
<dbReference type="EMBL" id="JAGSYN010000047">
    <property type="protein sequence ID" value="KAG7665691.1"/>
    <property type="molecule type" value="Genomic_DNA"/>
</dbReference>
<comment type="caution">
    <text evidence="4">The sequence shown here is derived from an EMBL/GenBank/DDBJ whole genome shotgun (WGS) entry which is preliminary data.</text>
</comment>
<dbReference type="InterPro" id="IPR003591">
    <property type="entry name" value="Leu-rich_rpt_typical-subtyp"/>
</dbReference>
<dbReference type="Proteomes" id="UP000694255">
    <property type="component" value="Unassembled WGS sequence"/>
</dbReference>
<feature type="compositionally biased region" description="Low complexity" evidence="3">
    <location>
        <begin position="336"/>
        <end position="348"/>
    </location>
</feature>
<feature type="region of interest" description="Disordered" evidence="3">
    <location>
        <begin position="171"/>
        <end position="226"/>
    </location>
</feature>
<dbReference type="InterPro" id="IPR052574">
    <property type="entry name" value="CDIRP"/>
</dbReference>
<dbReference type="PANTHER" id="PTHR47566">
    <property type="match status" value="1"/>
</dbReference>